<name>G0QMQ2_ICHMU</name>
<dbReference type="OMA" id="HCKRIWN"/>
<protein>
    <recommendedName>
        <fullName evidence="2">Thioredoxin domain-containing protein</fullName>
    </recommendedName>
</protein>
<dbReference type="GO" id="GO:0006457">
    <property type="term" value="P:protein folding"/>
    <property type="evidence" value="ECO:0007669"/>
    <property type="project" value="TreeGrafter"/>
</dbReference>
<dbReference type="GeneID" id="14909686"/>
<dbReference type="CDD" id="cd02961">
    <property type="entry name" value="PDI_a_family"/>
    <property type="match status" value="1"/>
</dbReference>
<dbReference type="eggNOG" id="KOG0190">
    <property type="taxonomic scope" value="Eukaryota"/>
</dbReference>
<gene>
    <name evidence="3" type="ORF">IMG5_051050</name>
</gene>
<dbReference type="PANTHER" id="PTHR18929">
    <property type="entry name" value="PROTEIN DISULFIDE ISOMERASE"/>
    <property type="match status" value="1"/>
</dbReference>
<sequence length="343" mass="40507">MQDKNGIYILNPQNFNDFVTQNEHVFIDFYAPWCDHCKQLDPEFIKISQNYQNQNVKFAKSDMSIHMSLSKKYKVDGYPDLRLFSFGNLEHNIKYIQDQKKEEDLRNWLNQKIEKSSEKINHIEQLEELKQKNQALIVYFGLNEQETNFQTFKLVAMSYEETKFAYVLDQQIRAQEQAEDLSIVLYKNFDNKRDEYTGELKIIQIIKFIDSHSIPHIIPFDKRAVSMIFVNQNPALFFVCNNNQKSINALKEFEKSALQNKGGNVIFSVSKQDDGFENNFNKLIDILDVNEKDLPVIKLVYSTSKRENIYAFQKDITAENINEFVILYQKGKLKRQRTKKDDL</sequence>
<dbReference type="InterPro" id="IPR036249">
    <property type="entry name" value="Thioredoxin-like_sf"/>
</dbReference>
<keyword evidence="4" id="KW-1185">Reference proteome</keyword>
<dbReference type="SUPFAM" id="SSF52833">
    <property type="entry name" value="Thioredoxin-like"/>
    <property type="match status" value="3"/>
</dbReference>
<accession>G0QMQ2</accession>
<dbReference type="Pfam" id="PF13848">
    <property type="entry name" value="Thioredoxin_6"/>
    <property type="match status" value="1"/>
</dbReference>
<dbReference type="InterPro" id="IPR013766">
    <property type="entry name" value="Thioredoxin_domain"/>
</dbReference>
<dbReference type="GO" id="GO:0034976">
    <property type="term" value="P:response to endoplasmic reticulum stress"/>
    <property type="evidence" value="ECO:0007669"/>
    <property type="project" value="TreeGrafter"/>
</dbReference>
<organism evidence="3 4">
    <name type="scientific">Ichthyophthirius multifiliis</name>
    <name type="common">White spot disease agent</name>
    <name type="synonym">Ich</name>
    <dbReference type="NCBI Taxonomy" id="5932"/>
    <lineage>
        <taxon>Eukaryota</taxon>
        <taxon>Sar</taxon>
        <taxon>Alveolata</taxon>
        <taxon>Ciliophora</taxon>
        <taxon>Intramacronucleata</taxon>
        <taxon>Oligohymenophorea</taxon>
        <taxon>Hymenostomatida</taxon>
        <taxon>Ophryoglenina</taxon>
        <taxon>Ichthyophthirius</taxon>
    </lineage>
</organism>
<evidence type="ECO:0000259" key="2">
    <source>
        <dbReference type="PROSITE" id="PS51352"/>
    </source>
</evidence>
<dbReference type="GO" id="GO:0003756">
    <property type="term" value="F:protein disulfide isomerase activity"/>
    <property type="evidence" value="ECO:0007669"/>
    <property type="project" value="TreeGrafter"/>
</dbReference>
<dbReference type="RefSeq" id="XP_004037494.1">
    <property type="nucleotide sequence ID" value="XM_004037446.1"/>
</dbReference>
<dbReference type="PANTHER" id="PTHR18929:SF240">
    <property type="entry name" value="PROTEIN DISULFIDE-ISOMERASE"/>
    <property type="match status" value="1"/>
</dbReference>
<dbReference type="CDD" id="cd02981">
    <property type="entry name" value="PDI_b_family"/>
    <property type="match status" value="1"/>
</dbReference>
<evidence type="ECO:0000313" key="3">
    <source>
        <dbReference type="EMBL" id="EGR33508.1"/>
    </source>
</evidence>
<evidence type="ECO:0000256" key="1">
    <source>
        <dbReference type="ARBA" id="ARBA00006347"/>
    </source>
</evidence>
<dbReference type="InParanoid" id="G0QMQ2"/>
<reference evidence="3 4" key="1">
    <citation type="submission" date="2011-07" db="EMBL/GenBank/DDBJ databases">
        <authorList>
            <person name="Coyne R."/>
            <person name="Brami D."/>
            <person name="Johnson J."/>
            <person name="Hostetler J."/>
            <person name="Hannick L."/>
            <person name="Clark T."/>
            <person name="Cassidy-Hanley D."/>
            <person name="Inman J."/>
        </authorList>
    </citation>
    <scope>NUCLEOTIDE SEQUENCE [LARGE SCALE GENOMIC DNA]</scope>
    <source>
        <strain evidence="3 4">G5</strain>
    </source>
</reference>
<dbReference type="Gene3D" id="3.40.30.10">
    <property type="entry name" value="Glutaredoxin"/>
    <property type="match status" value="3"/>
</dbReference>
<evidence type="ECO:0000313" key="4">
    <source>
        <dbReference type="Proteomes" id="UP000008983"/>
    </source>
</evidence>
<dbReference type="OrthoDB" id="72053at2759"/>
<dbReference type="PROSITE" id="PS51352">
    <property type="entry name" value="THIOREDOXIN_2"/>
    <property type="match status" value="1"/>
</dbReference>
<comment type="similarity">
    <text evidence="1">Belongs to the protein disulfide isomerase family.</text>
</comment>
<dbReference type="GO" id="GO:0005783">
    <property type="term" value="C:endoplasmic reticulum"/>
    <property type="evidence" value="ECO:0007669"/>
    <property type="project" value="TreeGrafter"/>
</dbReference>
<proteinExistence type="inferred from homology"/>
<dbReference type="AlphaFoldDB" id="G0QMQ2"/>
<feature type="domain" description="Thioredoxin" evidence="2">
    <location>
        <begin position="1"/>
        <end position="114"/>
    </location>
</feature>
<dbReference type="STRING" id="857967.G0QMQ2"/>
<dbReference type="Proteomes" id="UP000008983">
    <property type="component" value="Unassembled WGS sequence"/>
</dbReference>
<dbReference type="EMBL" id="GL983435">
    <property type="protein sequence ID" value="EGR33508.1"/>
    <property type="molecule type" value="Genomic_DNA"/>
</dbReference>
<dbReference type="Pfam" id="PF00085">
    <property type="entry name" value="Thioredoxin"/>
    <property type="match status" value="1"/>
</dbReference>